<feature type="domain" description="RNA polymerase sigma factor 70 region 4 type 2" evidence="7">
    <location>
        <begin position="125"/>
        <end position="177"/>
    </location>
</feature>
<dbReference type="CDD" id="cd06171">
    <property type="entry name" value="Sigma70_r4"/>
    <property type="match status" value="1"/>
</dbReference>
<dbReference type="SUPFAM" id="SSF88946">
    <property type="entry name" value="Sigma2 domain of RNA polymerase sigma factors"/>
    <property type="match status" value="1"/>
</dbReference>
<sequence>MTSTGAAVSDDALLILFANGEQAAARDLTQRLAPRAFGVALRVLGDRAEAEDVAQEAMVRLWRMAPDWQPGTAKVSTWLYRVTLNLCLDIKRRRRGGMARLDDVPDPPDPKESAAEHLQHVARADALQSALGALPDRQREAVVLRHLEGLSNPEIAEIMDISTEAVESLTARGKRALSRALAGRRDELGYSDD</sequence>
<dbReference type="InterPro" id="IPR036388">
    <property type="entry name" value="WH-like_DNA-bd_sf"/>
</dbReference>
<evidence type="ECO:0000313" key="8">
    <source>
        <dbReference type="EMBL" id="MDU9007146.1"/>
    </source>
</evidence>
<evidence type="ECO:0000256" key="4">
    <source>
        <dbReference type="ARBA" id="ARBA00023125"/>
    </source>
</evidence>
<dbReference type="PANTHER" id="PTHR43133:SF8">
    <property type="entry name" value="RNA POLYMERASE SIGMA FACTOR HI_1459-RELATED"/>
    <property type="match status" value="1"/>
</dbReference>
<dbReference type="NCBIfam" id="NF009176">
    <property type="entry name" value="PRK12524.1"/>
    <property type="match status" value="1"/>
</dbReference>
<dbReference type="InterPro" id="IPR013249">
    <property type="entry name" value="RNA_pol_sigma70_r4_t2"/>
</dbReference>
<dbReference type="PANTHER" id="PTHR43133">
    <property type="entry name" value="RNA POLYMERASE ECF-TYPE SIGMA FACTO"/>
    <property type="match status" value="1"/>
</dbReference>
<dbReference type="InterPro" id="IPR013324">
    <property type="entry name" value="RNA_pol_sigma_r3/r4-like"/>
</dbReference>
<reference evidence="9" key="1">
    <citation type="submission" date="2023-05" db="EMBL/GenBank/DDBJ databases">
        <title>Sedimentitalea sp. nov. JM2-8.</title>
        <authorList>
            <person name="Huang J."/>
        </authorList>
    </citation>
    <scope>NUCLEOTIDE SEQUENCE [LARGE SCALE GENOMIC DNA]</scope>
    <source>
        <strain evidence="9">KHS03</strain>
    </source>
</reference>
<gene>
    <name evidence="8" type="ORF">QO231_25355</name>
</gene>
<evidence type="ECO:0000313" key="9">
    <source>
        <dbReference type="Proteomes" id="UP001255416"/>
    </source>
</evidence>
<name>A0ABU3VLS0_9RHOB</name>
<evidence type="ECO:0000259" key="7">
    <source>
        <dbReference type="Pfam" id="PF08281"/>
    </source>
</evidence>
<dbReference type="Gene3D" id="1.10.10.10">
    <property type="entry name" value="Winged helix-like DNA-binding domain superfamily/Winged helix DNA-binding domain"/>
    <property type="match status" value="1"/>
</dbReference>
<dbReference type="RefSeq" id="WP_316782893.1">
    <property type="nucleotide sequence ID" value="NZ_JASMWN010000050.1"/>
</dbReference>
<protein>
    <submittedName>
        <fullName evidence="8">RNA polymerase sigma factor</fullName>
    </submittedName>
</protein>
<feature type="domain" description="RNA polymerase sigma-70 region 2" evidence="6">
    <location>
        <begin position="30"/>
        <end position="95"/>
    </location>
</feature>
<dbReference type="InterPro" id="IPR013325">
    <property type="entry name" value="RNA_pol_sigma_r2"/>
</dbReference>
<proteinExistence type="inferred from homology"/>
<dbReference type="Pfam" id="PF08281">
    <property type="entry name" value="Sigma70_r4_2"/>
    <property type="match status" value="1"/>
</dbReference>
<dbReference type="NCBIfam" id="TIGR02937">
    <property type="entry name" value="sigma70-ECF"/>
    <property type="match status" value="1"/>
</dbReference>
<evidence type="ECO:0000256" key="5">
    <source>
        <dbReference type="ARBA" id="ARBA00023163"/>
    </source>
</evidence>
<dbReference type="InterPro" id="IPR007627">
    <property type="entry name" value="RNA_pol_sigma70_r2"/>
</dbReference>
<keyword evidence="4" id="KW-0238">DNA-binding</keyword>
<keyword evidence="3" id="KW-0731">Sigma factor</keyword>
<keyword evidence="9" id="KW-1185">Reference proteome</keyword>
<keyword evidence="2" id="KW-0805">Transcription regulation</keyword>
<dbReference type="EMBL" id="JASMWN010000050">
    <property type="protein sequence ID" value="MDU9007146.1"/>
    <property type="molecule type" value="Genomic_DNA"/>
</dbReference>
<dbReference type="Gene3D" id="1.10.1740.10">
    <property type="match status" value="1"/>
</dbReference>
<evidence type="ECO:0000256" key="1">
    <source>
        <dbReference type="ARBA" id="ARBA00010641"/>
    </source>
</evidence>
<evidence type="ECO:0000256" key="3">
    <source>
        <dbReference type="ARBA" id="ARBA00023082"/>
    </source>
</evidence>
<dbReference type="Proteomes" id="UP001255416">
    <property type="component" value="Unassembled WGS sequence"/>
</dbReference>
<comment type="caution">
    <text evidence="8">The sequence shown here is derived from an EMBL/GenBank/DDBJ whole genome shotgun (WGS) entry which is preliminary data.</text>
</comment>
<dbReference type="SUPFAM" id="SSF88659">
    <property type="entry name" value="Sigma3 and sigma4 domains of RNA polymerase sigma factors"/>
    <property type="match status" value="1"/>
</dbReference>
<dbReference type="InterPro" id="IPR014284">
    <property type="entry name" value="RNA_pol_sigma-70_dom"/>
</dbReference>
<keyword evidence="5" id="KW-0804">Transcription</keyword>
<comment type="similarity">
    <text evidence="1">Belongs to the sigma-70 factor family. ECF subfamily.</text>
</comment>
<accession>A0ABU3VLS0</accession>
<dbReference type="InterPro" id="IPR039425">
    <property type="entry name" value="RNA_pol_sigma-70-like"/>
</dbReference>
<dbReference type="Pfam" id="PF04542">
    <property type="entry name" value="Sigma70_r2"/>
    <property type="match status" value="1"/>
</dbReference>
<organism evidence="8 9">
    <name type="scientific">Sedimentitalea todarodis</name>
    <dbReference type="NCBI Taxonomy" id="1631240"/>
    <lineage>
        <taxon>Bacteria</taxon>
        <taxon>Pseudomonadati</taxon>
        <taxon>Pseudomonadota</taxon>
        <taxon>Alphaproteobacteria</taxon>
        <taxon>Rhodobacterales</taxon>
        <taxon>Paracoccaceae</taxon>
        <taxon>Sedimentitalea</taxon>
    </lineage>
</organism>
<evidence type="ECO:0000256" key="2">
    <source>
        <dbReference type="ARBA" id="ARBA00023015"/>
    </source>
</evidence>
<evidence type="ECO:0000259" key="6">
    <source>
        <dbReference type="Pfam" id="PF04542"/>
    </source>
</evidence>